<protein>
    <submittedName>
        <fullName evidence="2">Uncharacterized protein</fullName>
    </submittedName>
</protein>
<dbReference type="EMBL" id="BLLF01000112">
    <property type="protein sequence ID" value="GFH07723.1"/>
    <property type="molecule type" value="Genomic_DNA"/>
</dbReference>
<accession>A0A699YCI2</accession>
<organism evidence="2 3">
    <name type="scientific">Haematococcus lacustris</name>
    <name type="common">Green alga</name>
    <name type="synonym">Haematococcus pluvialis</name>
    <dbReference type="NCBI Taxonomy" id="44745"/>
    <lineage>
        <taxon>Eukaryota</taxon>
        <taxon>Viridiplantae</taxon>
        <taxon>Chlorophyta</taxon>
        <taxon>core chlorophytes</taxon>
        <taxon>Chlorophyceae</taxon>
        <taxon>CS clade</taxon>
        <taxon>Chlamydomonadales</taxon>
        <taxon>Haematococcaceae</taxon>
        <taxon>Haematococcus</taxon>
    </lineage>
</organism>
<evidence type="ECO:0000313" key="2">
    <source>
        <dbReference type="EMBL" id="GFH07723.1"/>
    </source>
</evidence>
<feature type="region of interest" description="Disordered" evidence="1">
    <location>
        <begin position="97"/>
        <end position="120"/>
    </location>
</feature>
<comment type="caution">
    <text evidence="2">The sequence shown here is derived from an EMBL/GenBank/DDBJ whole genome shotgun (WGS) entry which is preliminary data.</text>
</comment>
<reference evidence="2 3" key="1">
    <citation type="submission" date="2020-02" db="EMBL/GenBank/DDBJ databases">
        <title>Draft genome sequence of Haematococcus lacustris strain NIES-144.</title>
        <authorList>
            <person name="Morimoto D."/>
            <person name="Nakagawa S."/>
            <person name="Yoshida T."/>
            <person name="Sawayama S."/>
        </authorList>
    </citation>
    <scope>NUCLEOTIDE SEQUENCE [LARGE SCALE GENOMIC DNA]</scope>
    <source>
        <strain evidence="2 3">NIES-144</strain>
    </source>
</reference>
<proteinExistence type="predicted"/>
<name>A0A699YCI2_HAELA</name>
<evidence type="ECO:0000313" key="3">
    <source>
        <dbReference type="Proteomes" id="UP000485058"/>
    </source>
</evidence>
<evidence type="ECO:0000256" key="1">
    <source>
        <dbReference type="SAM" id="MobiDB-lite"/>
    </source>
</evidence>
<feature type="non-terminal residue" evidence="2">
    <location>
        <position position="420"/>
    </location>
</feature>
<gene>
    <name evidence="2" type="ORF">HaLaN_02565</name>
</gene>
<sequence length="420" mass="43592">APNGPQPASATIVGTALAKLDCDSDEECLPEEVAGLVQLDAQKQQILSAALLADQAASARAAAKAAKALAQATSAASPSPAPSPAGVAATTTATHGPTAALQGSAGTASSPSTTGAAEAAAATATAPAQVTSRALQELDAVDGAVGNDISRGRGASGAVQLGIWDLKLLARIKAAMGLLTTASVLEHMMRGPHHCSIKLLTGEGEADGLWGRLGGGSEITQQQEPQAWLLAGFRWSAAIQPQPQQLAAATPAGTTLDGLHAHILDLKASWDALWEEYLKPRRRLQRTLHPAGESMQRPLELCGYEGLEALPPIGEGYQQRYKLVDDRQPNSRQRLHRAAEYQREESVISPHFEQLRARKSAPEDGRSALQISSAGSAAGKQAKKDAAAGGGLKAQLQADWVADHAMQVQRMLPGVCCTVA</sequence>
<dbReference type="AlphaFoldDB" id="A0A699YCI2"/>
<feature type="non-terminal residue" evidence="2">
    <location>
        <position position="1"/>
    </location>
</feature>
<dbReference type="Proteomes" id="UP000485058">
    <property type="component" value="Unassembled WGS sequence"/>
</dbReference>
<keyword evidence="3" id="KW-1185">Reference proteome</keyword>